<dbReference type="PROSITE" id="PS00981">
    <property type="entry name" value="G_PROTEIN_RECEP_F3_3"/>
    <property type="match status" value="1"/>
</dbReference>
<evidence type="ECO:0000256" key="6">
    <source>
        <dbReference type="ARBA" id="ARBA00023136"/>
    </source>
</evidence>
<evidence type="ECO:0000256" key="3">
    <source>
        <dbReference type="ARBA" id="ARBA00022692"/>
    </source>
</evidence>
<dbReference type="PROSITE" id="PS50259">
    <property type="entry name" value="G_PROTEIN_RECEP_F3_4"/>
    <property type="match status" value="1"/>
</dbReference>
<evidence type="ECO:0000256" key="10">
    <source>
        <dbReference type="SAM" id="Phobius"/>
    </source>
</evidence>
<reference evidence="12" key="1">
    <citation type="submission" date="2020-11" db="EMBL/GenBank/DDBJ databases">
        <authorList>
            <person name="Tran Van P."/>
        </authorList>
    </citation>
    <scope>NUCLEOTIDE SEQUENCE</scope>
</reference>
<proteinExistence type="predicted"/>
<keyword evidence="7" id="KW-0325">Glycoprotein</keyword>
<evidence type="ECO:0000256" key="1">
    <source>
        <dbReference type="ARBA" id="ARBA00004651"/>
    </source>
</evidence>
<keyword evidence="3 10" id="KW-0812">Transmembrane</keyword>
<keyword evidence="4 10" id="KW-1133">Transmembrane helix</keyword>
<evidence type="ECO:0000256" key="9">
    <source>
        <dbReference type="SAM" id="MobiDB-lite"/>
    </source>
</evidence>
<evidence type="ECO:0000256" key="8">
    <source>
        <dbReference type="ARBA" id="ARBA00023224"/>
    </source>
</evidence>
<keyword evidence="2" id="KW-1003">Cell membrane</keyword>
<feature type="transmembrane region" description="Helical" evidence="10">
    <location>
        <begin position="66"/>
        <end position="91"/>
    </location>
</feature>
<dbReference type="AlphaFoldDB" id="A0A7R9DRF4"/>
<name>A0A7R9DRF4_TIMCR</name>
<evidence type="ECO:0000259" key="11">
    <source>
        <dbReference type="PROSITE" id="PS50259"/>
    </source>
</evidence>
<accession>A0A7R9DRF4</accession>
<comment type="subcellular location">
    <subcellularLocation>
        <location evidence="1">Cell membrane</location>
        <topology evidence="1">Multi-pass membrane protein</topology>
    </subcellularLocation>
</comment>
<sequence length="225" mass="24719">MIAFGYPIFLIVVCTVYAVLTRKIPEAFNESKHIGFTMYTTCVIWLAFVPLYFGTGNHVPLRITSMSVTISMSASVTLTCLFSPKLYIILVHPERNVRQSMMPMRYSAIKSPAVTGTTQTGSMMAAAVVCNQTRSYTIQQIHASSQGVDSGTQSDGTELDRQRKSEFSLVHQETQTEDCGEAQDLPQSSNSHSVDVQSKTCHIINSSSNGPMSIPASHKSRDVQL</sequence>
<protein>
    <recommendedName>
        <fullName evidence="11">G-protein coupled receptors family 3 profile domain-containing protein</fullName>
    </recommendedName>
</protein>
<dbReference type="GO" id="GO:0005886">
    <property type="term" value="C:plasma membrane"/>
    <property type="evidence" value="ECO:0007669"/>
    <property type="project" value="UniProtKB-SubCell"/>
</dbReference>
<evidence type="ECO:0000256" key="7">
    <source>
        <dbReference type="ARBA" id="ARBA00023180"/>
    </source>
</evidence>
<feature type="compositionally biased region" description="Polar residues" evidence="9">
    <location>
        <begin position="142"/>
        <end position="156"/>
    </location>
</feature>
<dbReference type="InterPro" id="IPR050726">
    <property type="entry name" value="mGluR"/>
</dbReference>
<evidence type="ECO:0000256" key="2">
    <source>
        <dbReference type="ARBA" id="ARBA00022475"/>
    </source>
</evidence>
<dbReference type="InterPro" id="IPR017978">
    <property type="entry name" value="GPCR_3_C"/>
</dbReference>
<evidence type="ECO:0000256" key="4">
    <source>
        <dbReference type="ARBA" id="ARBA00022989"/>
    </source>
</evidence>
<dbReference type="PRINTS" id="PR00248">
    <property type="entry name" value="GPCRMGR"/>
</dbReference>
<feature type="transmembrane region" description="Helical" evidence="10">
    <location>
        <begin position="36"/>
        <end position="54"/>
    </location>
</feature>
<feature type="domain" description="G-protein coupled receptors family 3 profile" evidence="11">
    <location>
        <begin position="1"/>
        <end position="105"/>
    </location>
</feature>
<dbReference type="GO" id="GO:0004930">
    <property type="term" value="F:G protein-coupled receptor activity"/>
    <property type="evidence" value="ECO:0007669"/>
    <property type="project" value="UniProtKB-KW"/>
</dbReference>
<feature type="compositionally biased region" description="Polar residues" evidence="9">
    <location>
        <begin position="185"/>
        <end position="211"/>
    </location>
</feature>
<dbReference type="InterPro" id="IPR017979">
    <property type="entry name" value="GPCR_3_CS"/>
</dbReference>
<feature type="region of interest" description="Disordered" evidence="9">
    <location>
        <begin position="142"/>
        <end position="225"/>
    </location>
</feature>
<dbReference type="InterPro" id="IPR000337">
    <property type="entry name" value="GPCR_3"/>
</dbReference>
<dbReference type="Pfam" id="PF00003">
    <property type="entry name" value="7tm_3"/>
    <property type="match status" value="1"/>
</dbReference>
<keyword evidence="5" id="KW-0297">G-protein coupled receptor</keyword>
<feature type="transmembrane region" description="Helical" evidence="10">
    <location>
        <begin position="6"/>
        <end position="24"/>
    </location>
</feature>
<organism evidence="12">
    <name type="scientific">Timema cristinae</name>
    <name type="common">Walking stick</name>
    <dbReference type="NCBI Taxonomy" id="61476"/>
    <lineage>
        <taxon>Eukaryota</taxon>
        <taxon>Metazoa</taxon>
        <taxon>Ecdysozoa</taxon>
        <taxon>Arthropoda</taxon>
        <taxon>Hexapoda</taxon>
        <taxon>Insecta</taxon>
        <taxon>Pterygota</taxon>
        <taxon>Neoptera</taxon>
        <taxon>Polyneoptera</taxon>
        <taxon>Phasmatodea</taxon>
        <taxon>Timematodea</taxon>
        <taxon>Timematoidea</taxon>
        <taxon>Timematidae</taxon>
        <taxon>Timema</taxon>
    </lineage>
</organism>
<dbReference type="PANTHER" id="PTHR24060">
    <property type="entry name" value="METABOTROPIC GLUTAMATE RECEPTOR"/>
    <property type="match status" value="1"/>
</dbReference>
<keyword evidence="8" id="KW-0807">Transducer</keyword>
<keyword evidence="6 10" id="KW-0472">Membrane</keyword>
<gene>
    <name evidence="12" type="ORF">TCEB3V08_LOCUS13288</name>
</gene>
<evidence type="ECO:0000256" key="5">
    <source>
        <dbReference type="ARBA" id="ARBA00023040"/>
    </source>
</evidence>
<keyword evidence="5" id="KW-0675">Receptor</keyword>
<dbReference type="EMBL" id="OC336272">
    <property type="protein sequence ID" value="CAD7418311.1"/>
    <property type="molecule type" value="Genomic_DNA"/>
</dbReference>
<evidence type="ECO:0000313" key="12">
    <source>
        <dbReference type="EMBL" id="CAD7418311.1"/>
    </source>
</evidence>